<name>A0A7X8SPK1_9BACT</name>
<dbReference type="Gene3D" id="2.30.180.10">
    <property type="entry name" value="FAS1 domain"/>
    <property type="match status" value="3"/>
</dbReference>
<dbReference type="Proteomes" id="UP000585050">
    <property type="component" value="Unassembled WGS sequence"/>
</dbReference>
<dbReference type="InterPro" id="IPR036378">
    <property type="entry name" value="FAS1_dom_sf"/>
</dbReference>
<proteinExistence type="predicted"/>
<dbReference type="SUPFAM" id="SSF82153">
    <property type="entry name" value="FAS1 domain"/>
    <property type="match status" value="3"/>
</dbReference>
<dbReference type="EMBL" id="JABAIL010000009">
    <property type="protein sequence ID" value="NLR93955.1"/>
    <property type="molecule type" value="Genomic_DNA"/>
</dbReference>
<accession>A0A7X8SPK1</accession>
<dbReference type="PROSITE" id="PS50213">
    <property type="entry name" value="FAS1"/>
    <property type="match status" value="2"/>
</dbReference>
<dbReference type="GO" id="GO:0005615">
    <property type="term" value="C:extracellular space"/>
    <property type="evidence" value="ECO:0007669"/>
    <property type="project" value="TreeGrafter"/>
</dbReference>
<sequence length="519" mass="58470">MMTNFKKLTYILGLSLLCTTGMTSCESEVYNEHYGEPDDMAFIPEILAEQPNATTTSNALKRTGLDPLMIGSTGYFTVFAPSDQAWETYFSADTTYSSIEEMPDEELEKLLLNHIITPAYLSYELEGLLQDNQTLLIRNFIEKYLSVYVNDSVVYVNANPAQTQDLFAFNGVVHVVDNVLPYRNNIKEIMETKPELTTHLEAIQRYTEIQITLSVNQDSNGNYYEIEKEITPSLSANPADEEKALTMLAVTNDAWAEFFADERTAGYSTVDELPDHALIKILNGHAKKWQAVESPLSIYHTNNSGKLFNKGEESSLQSNEAAIASNGHLYILDELPMIEEFDGKYTLKTFYSHSDLSLFYEMMNKADEQLVLNNDNGLGGYKAYSWQYPVDNKGYTLLAPTNDAMIAAGYSKENIKALPSALAVEFMMKHIIYNNDPTMSEDDLLNGGNINVLRFRDHKVQFESVNGEIVITENNITKDISGEDSVFVELTNGQPAIVESNIMTNDDYYIHKIDQVLFN</sequence>
<dbReference type="InterPro" id="IPR000782">
    <property type="entry name" value="FAS1_domain"/>
</dbReference>
<feature type="domain" description="FAS1" evidence="1">
    <location>
        <begin position="343"/>
        <end position="517"/>
    </location>
</feature>
<dbReference type="PANTHER" id="PTHR10900">
    <property type="entry name" value="PERIOSTIN-RELATED"/>
    <property type="match status" value="1"/>
</dbReference>
<protein>
    <submittedName>
        <fullName evidence="2">Fasciclin domain-containing protein</fullName>
    </submittedName>
</protein>
<evidence type="ECO:0000259" key="1">
    <source>
        <dbReference type="PROSITE" id="PS50213"/>
    </source>
</evidence>
<dbReference type="SMART" id="SM00554">
    <property type="entry name" value="FAS1"/>
    <property type="match status" value="2"/>
</dbReference>
<reference evidence="2 3" key="1">
    <citation type="submission" date="2020-04" db="EMBL/GenBank/DDBJ databases">
        <title>Flammeovirga sp. SR4, a novel species isolated from seawater.</title>
        <authorList>
            <person name="Wang X."/>
        </authorList>
    </citation>
    <scope>NUCLEOTIDE SEQUENCE [LARGE SCALE GENOMIC DNA]</scope>
    <source>
        <strain evidence="2 3">SR4</strain>
    </source>
</reference>
<keyword evidence="3" id="KW-1185">Reference proteome</keyword>
<organism evidence="2 3">
    <name type="scientific">Flammeovirga agarivorans</name>
    <dbReference type="NCBI Taxonomy" id="2726742"/>
    <lineage>
        <taxon>Bacteria</taxon>
        <taxon>Pseudomonadati</taxon>
        <taxon>Bacteroidota</taxon>
        <taxon>Cytophagia</taxon>
        <taxon>Cytophagales</taxon>
        <taxon>Flammeovirgaceae</taxon>
        <taxon>Flammeovirga</taxon>
    </lineage>
</organism>
<feature type="domain" description="FAS1" evidence="1">
    <location>
        <begin position="40"/>
        <end position="180"/>
    </location>
</feature>
<dbReference type="PROSITE" id="PS51257">
    <property type="entry name" value="PROKAR_LIPOPROTEIN"/>
    <property type="match status" value="1"/>
</dbReference>
<dbReference type="Pfam" id="PF02469">
    <property type="entry name" value="Fasciclin"/>
    <property type="match status" value="2"/>
</dbReference>
<evidence type="ECO:0000313" key="3">
    <source>
        <dbReference type="Proteomes" id="UP000585050"/>
    </source>
</evidence>
<dbReference type="PANTHER" id="PTHR10900:SF77">
    <property type="entry name" value="FI19380P1"/>
    <property type="match status" value="1"/>
</dbReference>
<dbReference type="InterPro" id="IPR050904">
    <property type="entry name" value="Adhesion/Biosynth-related"/>
</dbReference>
<dbReference type="AlphaFoldDB" id="A0A7X8SPK1"/>
<evidence type="ECO:0000313" key="2">
    <source>
        <dbReference type="EMBL" id="NLR93955.1"/>
    </source>
</evidence>
<comment type="caution">
    <text evidence="2">The sequence shown here is derived from an EMBL/GenBank/DDBJ whole genome shotgun (WGS) entry which is preliminary data.</text>
</comment>
<dbReference type="RefSeq" id="WP_168884669.1">
    <property type="nucleotide sequence ID" value="NZ_JABAIL010000009.1"/>
</dbReference>
<gene>
    <name evidence="2" type="ORF">HGP29_22330</name>
</gene>